<name>A0ABP1EGH0_9FLAO</name>
<dbReference type="Gene3D" id="3.40.50.1000">
    <property type="entry name" value="HAD superfamily/HAD-like"/>
    <property type="match status" value="1"/>
</dbReference>
<dbReference type="SFLD" id="SFLDS00003">
    <property type="entry name" value="Haloacid_Dehalogenase"/>
    <property type="match status" value="1"/>
</dbReference>
<protein>
    <submittedName>
        <fullName evidence="2">HAD family hydrolase</fullName>
    </submittedName>
</protein>
<dbReference type="Gene3D" id="1.10.150.240">
    <property type="entry name" value="Putative phosphatase, domain 2"/>
    <property type="match status" value="1"/>
</dbReference>
<dbReference type="SFLD" id="SFLDG01129">
    <property type="entry name" value="C1.5:_HAD__Beta-PGM__Phosphata"/>
    <property type="match status" value="1"/>
</dbReference>
<proteinExistence type="predicted"/>
<dbReference type="InterPro" id="IPR036412">
    <property type="entry name" value="HAD-like_sf"/>
</dbReference>
<dbReference type="PANTHER" id="PTHR43316">
    <property type="entry name" value="HYDROLASE, HALOACID DELAHOGENASE-RELATED"/>
    <property type="match status" value="1"/>
</dbReference>
<keyword evidence="1 2" id="KW-0378">Hydrolase</keyword>
<reference evidence="2 3" key="1">
    <citation type="submission" date="2024-05" db="EMBL/GenBank/DDBJ databases">
        <authorList>
            <person name="Duchaud E."/>
        </authorList>
    </citation>
    <scope>NUCLEOTIDE SEQUENCE [LARGE SCALE GENOMIC DNA]</scope>
    <source>
        <strain evidence="2">Ena-SAMPLE-TAB-13-05-2024-13:56:06:370-140309</strain>
    </source>
</reference>
<accession>A0ABP1EGH0</accession>
<dbReference type="RefSeq" id="WP_101903660.1">
    <property type="nucleotide sequence ID" value="NZ_JBFKZY010000002.1"/>
</dbReference>
<gene>
    <name evidence="2" type="ORF">TD3509T_0641</name>
</gene>
<dbReference type="InterPro" id="IPR023198">
    <property type="entry name" value="PGP-like_dom2"/>
</dbReference>
<organism evidence="2 3">
    <name type="scientific">Tenacibaculum dicentrarchi</name>
    <dbReference type="NCBI Taxonomy" id="669041"/>
    <lineage>
        <taxon>Bacteria</taxon>
        <taxon>Pseudomonadati</taxon>
        <taxon>Bacteroidota</taxon>
        <taxon>Flavobacteriia</taxon>
        <taxon>Flavobacteriales</taxon>
        <taxon>Flavobacteriaceae</taxon>
        <taxon>Tenacibaculum</taxon>
    </lineage>
</organism>
<dbReference type="GO" id="GO:0016787">
    <property type="term" value="F:hydrolase activity"/>
    <property type="evidence" value="ECO:0007669"/>
    <property type="project" value="UniProtKB-KW"/>
</dbReference>
<evidence type="ECO:0000313" key="2">
    <source>
        <dbReference type="EMBL" id="CAL2078328.1"/>
    </source>
</evidence>
<dbReference type="PANTHER" id="PTHR43316:SF8">
    <property type="entry name" value="HAD FAMILY HYDROLASE"/>
    <property type="match status" value="1"/>
</dbReference>
<dbReference type="InterPro" id="IPR051540">
    <property type="entry name" value="S-2-haloacid_dehalogenase"/>
</dbReference>
<evidence type="ECO:0000256" key="1">
    <source>
        <dbReference type="ARBA" id="ARBA00022801"/>
    </source>
</evidence>
<sequence length="228" mass="26066">MNKIKVIAFDADDTLWINETFFREAEKEFAKLLSGYETENKIHQELYKKEIDNLKIYGYGVKGFVLSMVECALELSNYKVNQKIIDKILEIGKEMLAQPIDLLDGVEEVLQKLQGRCKIIVATKGDLLDQEQKLEKSGILKYFHHTEVMSDKKPADYLKLIKHLDIQPSELLMIGNSLKSDVLPLIEIGAAAIHVPFHTTWAHEQVEGNQKSTEYQTVSNITEVLNFL</sequence>
<dbReference type="SUPFAM" id="SSF56784">
    <property type="entry name" value="HAD-like"/>
    <property type="match status" value="1"/>
</dbReference>
<dbReference type="Pfam" id="PF00702">
    <property type="entry name" value="Hydrolase"/>
    <property type="match status" value="1"/>
</dbReference>
<dbReference type="EMBL" id="OZ038524">
    <property type="protein sequence ID" value="CAL2078328.1"/>
    <property type="molecule type" value="Genomic_DNA"/>
</dbReference>
<dbReference type="GeneID" id="65211706"/>
<evidence type="ECO:0000313" key="3">
    <source>
        <dbReference type="Proteomes" id="UP001497514"/>
    </source>
</evidence>
<dbReference type="Proteomes" id="UP001497514">
    <property type="component" value="Chromosome"/>
</dbReference>
<keyword evidence="3" id="KW-1185">Reference proteome</keyword>
<dbReference type="InterPro" id="IPR023214">
    <property type="entry name" value="HAD_sf"/>
</dbReference>